<keyword evidence="9" id="KW-1185">Reference proteome</keyword>
<feature type="domain" description="RNA polymerase sigma-70 region 2" evidence="7">
    <location>
        <begin position="33"/>
        <end position="102"/>
    </location>
</feature>
<comment type="caution">
    <text evidence="8">The sequence shown here is derived from an EMBL/GenBank/DDBJ whole genome shotgun (WGS) entry which is preliminary data.</text>
</comment>
<dbReference type="eggNOG" id="COG1191">
    <property type="taxonomic scope" value="Bacteria"/>
</dbReference>
<dbReference type="AlphaFoldDB" id="A0A0A2TF79"/>
<evidence type="ECO:0000313" key="9">
    <source>
        <dbReference type="Proteomes" id="UP000030147"/>
    </source>
</evidence>
<keyword evidence="5 6" id="KW-0804">Transcription</keyword>
<keyword evidence="1 6" id="KW-0963">Cytoplasm</keyword>
<dbReference type="SUPFAM" id="SSF88946">
    <property type="entry name" value="Sigma2 domain of RNA polymerase sigma factors"/>
    <property type="match status" value="1"/>
</dbReference>
<dbReference type="HAMAP" id="MF_02064">
    <property type="entry name" value="Sigma70_SigI"/>
    <property type="match status" value="1"/>
</dbReference>
<name>A0A0A2TF79_9BACI</name>
<dbReference type="Pfam" id="PF04542">
    <property type="entry name" value="Sigma70_r2"/>
    <property type="match status" value="1"/>
</dbReference>
<dbReference type="InterPro" id="IPR014244">
    <property type="entry name" value="RNA_pol_sigma-I"/>
</dbReference>
<evidence type="ECO:0000256" key="5">
    <source>
        <dbReference type="ARBA" id="ARBA00023163"/>
    </source>
</evidence>
<dbReference type="NCBIfam" id="TIGR02895">
    <property type="entry name" value="spore_sigI"/>
    <property type="match status" value="1"/>
</dbReference>
<dbReference type="OrthoDB" id="3190733at2"/>
<evidence type="ECO:0000256" key="4">
    <source>
        <dbReference type="ARBA" id="ARBA00023125"/>
    </source>
</evidence>
<dbReference type="Gene3D" id="1.10.1740.10">
    <property type="match status" value="1"/>
</dbReference>
<evidence type="ECO:0000256" key="6">
    <source>
        <dbReference type="HAMAP-Rule" id="MF_02064"/>
    </source>
</evidence>
<organism evidence="8 9">
    <name type="scientific">Pontibacillus yanchengensis Y32</name>
    <dbReference type="NCBI Taxonomy" id="1385514"/>
    <lineage>
        <taxon>Bacteria</taxon>
        <taxon>Bacillati</taxon>
        <taxon>Bacillota</taxon>
        <taxon>Bacilli</taxon>
        <taxon>Bacillales</taxon>
        <taxon>Bacillaceae</taxon>
        <taxon>Pontibacillus</taxon>
    </lineage>
</organism>
<evidence type="ECO:0000256" key="2">
    <source>
        <dbReference type="ARBA" id="ARBA00023015"/>
    </source>
</evidence>
<dbReference type="GO" id="GO:0006352">
    <property type="term" value="P:DNA-templated transcription initiation"/>
    <property type="evidence" value="ECO:0007669"/>
    <property type="project" value="UniProtKB-UniRule"/>
</dbReference>
<dbReference type="RefSeq" id="WP_052111253.1">
    <property type="nucleotide sequence ID" value="NZ_AVBF01000018.1"/>
</dbReference>
<dbReference type="GO" id="GO:0003677">
    <property type="term" value="F:DNA binding"/>
    <property type="evidence" value="ECO:0007669"/>
    <property type="project" value="UniProtKB-UniRule"/>
</dbReference>
<evidence type="ECO:0000256" key="3">
    <source>
        <dbReference type="ARBA" id="ARBA00023082"/>
    </source>
</evidence>
<dbReference type="STRING" id="1385514.N782_07585"/>
<comment type="similarity">
    <text evidence="6">Belongs to the sigma-70 factor family. SigI subfamily.</text>
</comment>
<dbReference type="InterPro" id="IPR013325">
    <property type="entry name" value="RNA_pol_sigma_r2"/>
</dbReference>
<keyword evidence="3 6" id="KW-0731">Sigma factor</keyword>
<dbReference type="Proteomes" id="UP000030147">
    <property type="component" value="Unassembled WGS sequence"/>
</dbReference>
<keyword evidence="4 6" id="KW-0238">DNA-binding</keyword>
<feature type="DNA-binding region" description="H-T-H motif" evidence="6">
    <location>
        <begin position="202"/>
        <end position="221"/>
    </location>
</feature>
<dbReference type="GO" id="GO:0005737">
    <property type="term" value="C:cytoplasm"/>
    <property type="evidence" value="ECO:0007669"/>
    <property type="project" value="UniProtKB-SubCell"/>
</dbReference>
<protein>
    <recommendedName>
        <fullName evidence="6">RNA polymerase sigma factor SigI</fullName>
    </recommendedName>
</protein>
<evidence type="ECO:0000259" key="7">
    <source>
        <dbReference type="Pfam" id="PF04542"/>
    </source>
</evidence>
<comment type="subcellular location">
    <subcellularLocation>
        <location evidence="6">Cytoplasm</location>
    </subcellularLocation>
</comment>
<feature type="short sequence motif" description="Polymerase core binding" evidence="6">
    <location>
        <begin position="58"/>
        <end position="71"/>
    </location>
</feature>
<dbReference type="PIRSF" id="PIRSF038953">
    <property type="entry name" value="SigI"/>
    <property type="match status" value="1"/>
</dbReference>
<dbReference type="GO" id="GO:0016987">
    <property type="term" value="F:sigma factor activity"/>
    <property type="evidence" value="ECO:0007669"/>
    <property type="project" value="UniProtKB-UniRule"/>
</dbReference>
<dbReference type="PANTHER" id="PTHR30385">
    <property type="entry name" value="SIGMA FACTOR F FLAGELLAR"/>
    <property type="match status" value="1"/>
</dbReference>
<dbReference type="PANTHER" id="PTHR30385:SF6">
    <property type="entry name" value="RNA POLYMERASE SIGMA FACTOR SIGI"/>
    <property type="match status" value="1"/>
</dbReference>
<dbReference type="EMBL" id="AVBF01000018">
    <property type="protein sequence ID" value="KGP73088.1"/>
    <property type="molecule type" value="Genomic_DNA"/>
</dbReference>
<proteinExistence type="inferred from homology"/>
<comment type="function">
    <text evidence="6">Sigma factors are initiation factors that promote the attachment of RNA polymerase to specific initiation sites and are then released.</text>
</comment>
<keyword evidence="2 6" id="KW-0805">Transcription regulation</keyword>
<evidence type="ECO:0000313" key="8">
    <source>
        <dbReference type="EMBL" id="KGP73088.1"/>
    </source>
</evidence>
<keyword evidence="6" id="KW-0346">Stress response</keyword>
<dbReference type="InterPro" id="IPR007627">
    <property type="entry name" value="RNA_pol_sigma70_r2"/>
</dbReference>
<accession>A0A0A2TF79</accession>
<comment type="activity regulation">
    <text evidence="6">Negatively regulated by the anti-sigma-I factor RsgI.</text>
</comment>
<evidence type="ECO:0000256" key="1">
    <source>
        <dbReference type="ARBA" id="ARBA00022490"/>
    </source>
</evidence>
<sequence length="246" mass="29043">MIRRLFKKDGDDSLEELVTLAQDGDEEAQNHLLKQYQPFIAKSVSEVCKRYIDPSKDDEFSIGLMAFHEAIQSYSREKGSSFLSFAKLVVKRKVIDYIRNDQNNPVVASIDQEYDDEEQMENPQEVKAARDRYDLETESWYRRIEIHDFTEKLKTYKLSFEELTTVSPKHRDARESAIKVARTIYNDDQLRDFVLEKRKLPMKLLADKVEVSKKTLERNRKFILAIFIILHEDYVYLKDYIRGVGL</sequence>
<comment type="subunit">
    <text evidence="6">Interacts with RsgI.</text>
</comment>
<reference evidence="8 9" key="1">
    <citation type="journal article" date="2015" name="Stand. Genomic Sci.">
        <title>High quality draft genome sequence of the moderately halophilic bacterium Pontibacillus yanchengensis Y32(T) and comparison among Pontibacillus genomes.</title>
        <authorList>
            <person name="Huang J."/>
            <person name="Qiao Z.X."/>
            <person name="Tang J.W."/>
            <person name="Wang G."/>
        </authorList>
    </citation>
    <scope>NUCLEOTIDE SEQUENCE [LARGE SCALE GENOMIC DNA]</scope>
    <source>
        <strain evidence="8 9">Y32</strain>
    </source>
</reference>
<gene>
    <name evidence="6" type="primary">sigI</name>
    <name evidence="8" type="ORF">N782_07585</name>
</gene>